<dbReference type="Proteomes" id="UP000515153">
    <property type="component" value="Unplaced"/>
</dbReference>
<reference evidence="4" key="3">
    <citation type="submission" date="2025-08" db="UniProtKB">
        <authorList>
            <consortium name="RefSeq"/>
        </authorList>
    </citation>
    <scope>IDENTIFICATION</scope>
    <source>
        <strain evidence="4">NI907</strain>
    </source>
</reference>
<evidence type="ECO:0000256" key="1">
    <source>
        <dbReference type="SAM" id="MobiDB-lite"/>
    </source>
</evidence>
<name>A0A6P8BID2_PYRGI</name>
<sequence>MRLEAVALLACSALSFALTVPLKPRYIKPEHGVKMKRVILDAPMNGGFVVVGTPAFLNYADANRERIKKASPGANDRQVEELIDKDWEKLSPEAQAEWKNKKPAGSEASSGGPGTTTPKWSNTTTSSGSTTPTPFLGAGGNRTTTSTSTSTSSSTSSSSQTPPAITPAPDVKPGGAGGPPGPTSTSTFSNSTSSTSTSSSSTSSSTSSTSTTSSTSSTSTNPGPTSTGTKTSSTQPPQNGPTGTPVKPGSKLGDSINPEGGDKNSASTPNGNPRVGVGNGPTTNSAKPGSKPDMGDKSGAGTPYGNPGASAGNAAGAGNGGGTGNGPAQLPTVDVGKVGLDGIPQGLPGSWKPELPQDLSAVNPTQPASKPSASLPDSKLPSSGSITKLPPAGLDDKLSSSGPGNKLPADIKINPVRGGQLDSTAKPKPAPIGELDDGQLMINPPSGGTAAPKPKGQSPGPFDDGGSIILTPVVVVGPPDIDGPRGDPPRGISGRPGGMMDDDDHDQMPFGHPGKPTGRGSFPSPSKGPQGKKRPSPAVIGEDTPVTLEDHDDAPLGRKQRGKPTRGGDREVVLEDDDLLDRPLARPHGGKKNKKGPGLISVDIVGTMKHSSWRRDERAQRVRRREVSEVSHDRRHVRHQNRKREQQQHGHGIARG</sequence>
<feature type="compositionally biased region" description="Low complexity" evidence="1">
    <location>
        <begin position="103"/>
        <end position="133"/>
    </location>
</feature>
<feature type="compositionally biased region" description="Low complexity" evidence="1">
    <location>
        <begin position="143"/>
        <end position="159"/>
    </location>
</feature>
<reference evidence="4" key="1">
    <citation type="journal article" date="2019" name="Mol. Biol. Evol.">
        <title>Blast fungal genomes show frequent chromosomal changes, gene gains and losses, and effector gene turnover.</title>
        <authorList>
            <person name="Gomez Luciano L.B."/>
            <person name="Jason Tsai I."/>
            <person name="Chuma I."/>
            <person name="Tosa Y."/>
            <person name="Chen Y.H."/>
            <person name="Li J.Y."/>
            <person name="Li M.Y."/>
            <person name="Jade Lu M.Y."/>
            <person name="Nakayashiki H."/>
            <person name="Li W.H."/>
        </authorList>
    </citation>
    <scope>NUCLEOTIDE SEQUENCE</scope>
    <source>
        <strain evidence="4">NI907</strain>
    </source>
</reference>
<feature type="compositionally biased region" description="Basic and acidic residues" evidence="1">
    <location>
        <begin position="613"/>
        <end position="632"/>
    </location>
</feature>
<feature type="compositionally biased region" description="Low complexity" evidence="1">
    <location>
        <begin position="305"/>
        <end position="314"/>
    </location>
</feature>
<evidence type="ECO:0000256" key="2">
    <source>
        <dbReference type="SAM" id="SignalP"/>
    </source>
</evidence>
<reference evidence="4" key="2">
    <citation type="submission" date="2019-10" db="EMBL/GenBank/DDBJ databases">
        <authorList>
            <consortium name="NCBI Genome Project"/>
        </authorList>
    </citation>
    <scope>NUCLEOTIDE SEQUENCE</scope>
    <source>
        <strain evidence="4">NI907</strain>
    </source>
</reference>
<feature type="signal peptide" evidence="2">
    <location>
        <begin position="1"/>
        <end position="17"/>
    </location>
</feature>
<proteinExistence type="predicted"/>
<evidence type="ECO:0008006" key="5">
    <source>
        <dbReference type="Google" id="ProtNLM"/>
    </source>
</evidence>
<keyword evidence="3" id="KW-1185">Reference proteome</keyword>
<feature type="compositionally biased region" description="Basic residues" evidence="1">
    <location>
        <begin position="633"/>
        <end position="642"/>
    </location>
</feature>
<dbReference type="Gene3D" id="1.10.30.10">
    <property type="entry name" value="High mobility group box domain"/>
    <property type="match status" value="1"/>
</dbReference>
<evidence type="ECO:0000313" key="3">
    <source>
        <dbReference type="Proteomes" id="UP000515153"/>
    </source>
</evidence>
<feature type="chain" id="PRO_5027664582" description="HMG box domain-containing protein" evidence="2">
    <location>
        <begin position="18"/>
        <end position="656"/>
    </location>
</feature>
<keyword evidence="2" id="KW-0732">Signal</keyword>
<accession>A0A6P8BID2</accession>
<feature type="compositionally biased region" description="Polar residues" evidence="1">
    <location>
        <begin position="360"/>
        <end position="372"/>
    </location>
</feature>
<feature type="region of interest" description="Disordered" evidence="1">
    <location>
        <begin position="94"/>
        <end position="656"/>
    </location>
</feature>
<dbReference type="KEGG" id="pgri:PgNI_00629"/>
<organism evidence="3 4">
    <name type="scientific">Pyricularia grisea</name>
    <name type="common">Crabgrass-specific blast fungus</name>
    <name type="synonym">Magnaporthe grisea</name>
    <dbReference type="NCBI Taxonomy" id="148305"/>
    <lineage>
        <taxon>Eukaryota</taxon>
        <taxon>Fungi</taxon>
        <taxon>Dikarya</taxon>
        <taxon>Ascomycota</taxon>
        <taxon>Pezizomycotina</taxon>
        <taxon>Sordariomycetes</taxon>
        <taxon>Sordariomycetidae</taxon>
        <taxon>Magnaporthales</taxon>
        <taxon>Pyriculariaceae</taxon>
        <taxon>Pyricularia</taxon>
    </lineage>
</organism>
<dbReference type="GeneID" id="41955621"/>
<dbReference type="InterPro" id="IPR036910">
    <property type="entry name" value="HMG_box_dom_sf"/>
</dbReference>
<evidence type="ECO:0000313" key="4">
    <source>
        <dbReference type="RefSeq" id="XP_030986799.1"/>
    </source>
</evidence>
<dbReference type="RefSeq" id="XP_030986799.1">
    <property type="nucleotide sequence ID" value="XM_031120707.1"/>
</dbReference>
<gene>
    <name evidence="4" type="ORF">PgNI_00629</name>
</gene>
<feature type="compositionally biased region" description="Low complexity" evidence="1">
    <location>
        <begin position="183"/>
        <end position="245"/>
    </location>
</feature>
<feature type="compositionally biased region" description="Gly residues" evidence="1">
    <location>
        <begin position="315"/>
        <end position="325"/>
    </location>
</feature>
<dbReference type="SUPFAM" id="SSF47095">
    <property type="entry name" value="HMG-box"/>
    <property type="match status" value="1"/>
</dbReference>
<dbReference type="AlphaFoldDB" id="A0A6P8BID2"/>
<protein>
    <recommendedName>
        <fullName evidence="5">HMG box domain-containing protein</fullName>
    </recommendedName>
</protein>